<accession>A0ABP9GYF4</accession>
<dbReference type="Proteomes" id="UP001501692">
    <property type="component" value="Unassembled WGS sequence"/>
</dbReference>
<dbReference type="EMBL" id="BAABJK010000002">
    <property type="protein sequence ID" value="GAA4957039.1"/>
    <property type="molecule type" value="Genomic_DNA"/>
</dbReference>
<reference evidence="2" key="1">
    <citation type="journal article" date="2019" name="Int. J. Syst. Evol. Microbiol.">
        <title>The Global Catalogue of Microorganisms (GCM) 10K type strain sequencing project: providing services to taxonomists for standard genome sequencing and annotation.</title>
        <authorList>
            <consortium name="The Broad Institute Genomics Platform"/>
            <consortium name="The Broad Institute Genome Sequencing Center for Infectious Disease"/>
            <person name="Wu L."/>
            <person name="Ma J."/>
        </authorList>
    </citation>
    <scope>NUCLEOTIDE SEQUENCE [LARGE SCALE GENOMIC DNA]</scope>
    <source>
        <strain evidence="2">JCM 18287</strain>
    </source>
</reference>
<sequence>MRKLKLIWDFRGPDALKIAEHHEIHLKDYISIQKLDIKITGTEKINDMHVVAFLVVDERDMKPIRDALKPHRGQVYAE</sequence>
<proteinExistence type="predicted"/>
<keyword evidence="2" id="KW-1185">Reference proteome</keyword>
<protein>
    <submittedName>
        <fullName evidence="1">Uncharacterized protein</fullName>
    </submittedName>
</protein>
<dbReference type="RefSeq" id="WP_345162955.1">
    <property type="nucleotide sequence ID" value="NZ_BAABJK010000002.1"/>
</dbReference>
<evidence type="ECO:0000313" key="1">
    <source>
        <dbReference type="EMBL" id="GAA4957039.1"/>
    </source>
</evidence>
<organism evidence="1 2">
    <name type="scientific">Algibacter aquimarinus</name>
    <dbReference type="NCBI Taxonomy" id="1136748"/>
    <lineage>
        <taxon>Bacteria</taxon>
        <taxon>Pseudomonadati</taxon>
        <taxon>Bacteroidota</taxon>
        <taxon>Flavobacteriia</taxon>
        <taxon>Flavobacteriales</taxon>
        <taxon>Flavobacteriaceae</taxon>
        <taxon>Algibacter</taxon>
    </lineage>
</organism>
<gene>
    <name evidence="1" type="ORF">GCM10023315_00400</name>
</gene>
<name>A0ABP9GYF4_9FLAO</name>
<comment type="caution">
    <text evidence="1">The sequence shown here is derived from an EMBL/GenBank/DDBJ whole genome shotgun (WGS) entry which is preliminary data.</text>
</comment>
<evidence type="ECO:0000313" key="2">
    <source>
        <dbReference type="Proteomes" id="UP001501692"/>
    </source>
</evidence>